<dbReference type="EMBL" id="MH590589">
    <property type="protein sequence ID" value="AXH68819.1"/>
    <property type="molecule type" value="Genomic_DNA"/>
</dbReference>
<sequence length="49" mass="5648">MVNTKKNPLHKAQSRIEAEAWIDSTGKSKYPGEKLIIHRQGSEWHVYKG</sequence>
<gene>
    <name evidence="1" type="primary">120</name>
    <name evidence="1" type="ORF">SEA_SPARKLEGODDESS_120</name>
</gene>
<reference evidence="1 2" key="1">
    <citation type="submission" date="2018-07" db="EMBL/GenBank/DDBJ databases">
        <authorList>
            <person name="Dixon J."/>
            <person name="Knudsen H.R."/>
            <person name="Rock W."/>
            <person name="Scott A.N."/>
            <person name="Walsdorf S.L."/>
            <person name="Layton S.R."/>
            <person name="Nayek S."/>
            <person name="Kim T."/>
            <person name="Hughes L.E."/>
            <person name="Garlena R.A."/>
            <person name="Russell D.A."/>
            <person name="Pope W.H."/>
            <person name="Jacobs-Sera D."/>
            <person name="Hatfull G.F."/>
        </authorList>
    </citation>
    <scope>NUCLEOTIDE SEQUENCE [LARGE SCALE GENOMIC DNA]</scope>
</reference>
<dbReference type="Proteomes" id="UP000259914">
    <property type="component" value="Segment"/>
</dbReference>
<evidence type="ECO:0000313" key="2">
    <source>
        <dbReference type="Proteomes" id="UP000259914"/>
    </source>
</evidence>
<evidence type="ECO:0000313" key="1">
    <source>
        <dbReference type="EMBL" id="AXH68819.1"/>
    </source>
</evidence>
<protein>
    <submittedName>
        <fullName evidence="1">Uncharacterized protein</fullName>
    </submittedName>
</protein>
<accession>A0A345ME38</accession>
<name>A0A345ME38_9CAUD</name>
<organism evidence="1 2">
    <name type="scientific">Streptomyces phage SparkleGoddess</name>
    <dbReference type="NCBI Taxonomy" id="2283305"/>
    <lineage>
        <taxon>Viruses</taxon>
        <taxon>Duplodnaviria</taxon>
        <taxon>Heunggongvirae</taxon>
        <taxon>Uroviricota</taxon>
        <taxon>Caudoviricetes</taxon>
        <taxon>Stanwilliamsviridae</taxon>
        <taxon>Loccivirinae</taxon>
        <taxon>Gilsonvirus</taxon>
        <taxon>Gilsonvirus comrade</taxon>
    </lineage>
</organism>
<proteinExistence type="predicted"/>